<reference evidence="2" key="1">
    <citation type="submission" date="2020-10" db="EMBL/GenBank/DDBJ databases">
        <authorList>
            <person name="Kikuchi T."/>
        </authorList>
    </citation>
    <scope>NUCLEOTIDE SEQUENCE</scope>
    <source>
        <strain evidence="2">NKZ352</strain>
    </source>
</reference>
<accession>A0A8S1GV97</accession>
<keyword evidence="1" id="KW-0812">Transmembrane</keyword>
<gene>
    <name evidence="2" type="ORF">CAUJ_LOCUS1249</name>
</gene>
<evidence type="ECO:0000256" key="1">
    <source>
        <dbReference type="SAM" id="Phobius"/>
    </source>
</evidence>
<evidence type="ECO:0000313" key="2">
    <source>
        <dbReference type="EMBL" id="CAD6185330.1"/>
    </source>
</evidence>
<organism evidence="2 3">
    <name type="scientific">Caenorhabditis auriculariae</name>
    <dbReference type="NCBI Taxonomy" id="2777116"/>
    <lineage>
        <taxon>Eukaryota</taxon>
        <taxon>Metazoa</taxon>
        <taxon>Ecdysozoa</taxon>
        <taxon>Nematoda</taxon>
        <taxon>Chromadorea</taxon>
        <taxon>Rhabditida</taxon>
        <taxon>Rhabditina</taxon>
        <taxon>Rhabditomorpha</taxon>
        <taxon>Rhabditoidea</taxon>
        <taxon>Rhabditidae</taxon>
        <taxon>Peloderinae</taxon>
        <taxon>Caenorhabditis</taxon>
    </lineage>
</organism>
<dbReference type="AlphaFoldDB" id="A0A8S1GV97"/>
<dbReference type="EMBL" id="CAJGYM010000002">
    <property type="protein sequence ID" value="CAD6185330.1"/>
    <property type="molecule type" value="Genomic_DNA"/>
</dbReference>
<dbReference type="Proteomes" id="UP000835052">
    <property type="component" value="Unassembled WGS sequence"/>
</dbReference>
<keyword evidence="1" id="KW-0472">Membrane</keyword>
<evidence type="ECO:0000313" key="3">
    <source>
        <dbReference type="Proteomes" id="UP000835052"/>
    </source>
</evidence>
<comment type="caution">
    <text evidence="2">The sequence shown here is derived from an EMBL/GenBank/DDBJ whole genome shotgun (WGS) entry which is preliminary data.</text>
</comment>
<proteinExistence type="predicted"/>
<keyword evidence="3" id="KW-1185">Reference proteome</keyword>
<sequence>MDLTYIAFNENGTFYIRSLLFSSVFYVAFLFLVSLLVIAAALFPVAPRHTRLPPLTIWIYDSAHIVLLHGDVNETFLFEEDQIEFDMITVTRVPLDNLQ</sequence>
<feature type="transmembrane region" description="Helical" evidence="1">
    <location>
        <begin position="20"/>
        <end position="43"/>
    </location>
</feature>
<protein>
    <submittedName>
        <fullName evidence="2">Uncharacterized protein</fullName>
    </submittedName>
</protein>
<name>A0A8S1GV97_9PELO</name>
<keyword evidence="1" id="KW-1133">Transmembrane helix</keyword>